<dbReference type="AlphaFoldDB" id="A0A2N9J1P9"/>
<accession>A0A2N9J1P9</accession>
<gene>
    <name evidence="1" type="ORF">FSB_LOCUS59348</name>
</gene>
<name>A0A2N9J1P9_FAGSY</name>
<organism evidence="1">
    <name type="scientific">Fagus sylvatica</name>
    <name type="common">Beechnut</name>
    <dbReference type="NCBI Taxonomy" id="28930"/>
    <lineage>
        <taxon>Eukaryota</taxon>
        <taxon>Viridiplantae</taxon>
        <taxon>Streptophyta</taxon>
        <taxon>Embryophyta</taxon>
        <taxon>Tracheophyta</taxon>
        <taxon>Spermatophyta</taxon>
        <taxon>Magnoliopsida</taxon>
        <taxon>eudicotyledons</taxon>
        <taxon>Gunneridae</taxon>
        <taxon>Pentapetalae</taxon>
        <taxon>rosids</taxon>
        <taxon>fabids</taxon>
        <taxon>Fagales</taxon>
        <taxon>Fagaceae</taxon>
        <taxon>Fagus</taxon>
    </lineage>
</organism>
<evidence type="ECO:0000313" key="1">
    <source>
        <dbReference type="EMBL" id="SPD31466.1"/>
    </source>
</evidence>
<dbReference type="EMBL" id="OIVN01006361">
    <property type="protein sequence ID" value="SPD31466.1"/>
    <property type="molecule type" value="Genomic_DNA"/>
</dbReference>
<reference evidence="1" key="1">
    <citation type="submission" date="2018-02" db="EMBL/GenBank/DDBJ databases">
        <authorList>
            <person name="Cohen D.B."/>
            <person name="Kent A.D."/>
        </authorList>
    </citation>
    <scope>NUCLEOTIDE SEQUENCE</scope>
</reference>
<proteinExistence type="predicted"/>
<protein>
    <submittedName>
        <fullName evidence="1">Uncharacterized protein</fullName>
    </submittedName>
</protein>
<sequence length="83" mass="9721">MEDQNIVLLRNLIDVADEISKSLTSNRLDGRKEVVERDMGLWVLRERGREERGICGWWMPWESFLPEVVYTCPLWPLPLHAGV</sequence>